<evidence type="ECO:0000313" key="2">
    <source>
        <dbReference type="Proteomes" id="UP000229966"/>
    </source>
</evidence>
<gene>
    <name evidence="1" type="ORF">COS38_00300</name>
</gene>
<evidence type="ECO:0000313" key="1">
    <source>
        <dbReference type="EMBL" id="PIV25681.1"/>
    </source>
</evidence>
<comment type="caution">
    <text evidence="1">The sequence shown here is derived from an EMBL/GenBank/DDBJ whole genome shotgun (WGS) entry which is preliminary data.</text>
</comment>
<dbReference type="EMBL" id="PEUM01000010">
    <property type="protein sequence ID" value="PIV25681.1"/>
    <property type="molecule type" value="Genomic_DNA"/>
</dbReference>
<name>A0A2M7CJ47_9BACT</name>
<organism evidence="1 2">
    <name type="scientific">Candidatus Berkelbacteria bacterium CG03_land_8_20_14_0_80_40_36</name>
    <dbReference type="NCBI Taxonomy" id="1974509"/>
    <lineage>
        <taxon>Bacteria</taxon>
        <taxon>Candidatus Berkelbacteria</taxon>
    </lineage>
</organism>
<protein>
    <submittedName>
        <fullName evidence="1">Uncharacterized protein</fullName>
    </submittedName>
</protein>
<proteinExistence type="predicted"/>
<sequence>MEKKDTKEELNFERIFSQIDNACSALLCLKKELFDYWWKENGCDISKSRSKNIEGEFDGKCLMTGDRRYPVPENYLSKSKLVVGDKLKLTIEKDGHFNYKQIGPVERKKMVGKLQEINKQYFAQVKKRLYEIPRAAVTYLKAKPGDYVTIMAPEGKLSRFAALVNIIK</sequence>
<dbReference type="AlphaFoldDB" id="A0A2M7CJ47"/>
<accession>A0A2M7CJ47</accession>
<dbReference type="Proteomes" id="UP000229966">
    <property type="component" value="Unassembled WGS sequence"/>
</dbReference>
<reference evidence="2" key="1">
    <citation type="submission" date="2017-09" db="EMBL/GenBank/DDBJ databases">
        <title>Depth-based differentiation of microbial function through sediment-hosted aquifers and enrichment of novel symbionts in the deep terrestrial subsurface.</title>
        <authorList>
            <person name="Probst A.J."/>
            <person name="Ladd B."/>
            <person name="Jarett J.K."/>
            <person name="Geller-Mcgrath D.E."/>
            <person name="Sieber C.M.K."/>
            <person name="Emerson J.B."/>
            <person name="Anantharaman K."/>
            <person name="Thomas B.C."/>
            <person name="Malmstrom R."/>
            <person name="Stieglmeier M."/>
            <person name="Klingl A."/>
            <person name="Woyke T."/>
            <person name="Ryan C.M."/>
            <person name="Banfield J.F."/>
        </authorList>
    </citation>
    <scope>NUCLEOTIDE SEQUENCE [LARGE SCALE GENOMIC DNA]</scope>
</reference>